<proteinExistence type="predicted"/>
<sequence length="118" mass="13370">MLDAAVDQARARLRSSIIGSVPGVAASAYSHPPGTTSSRRCAVWQRRTGQSSIRQQQPSAWRRTHLDQQGSFHRTHGQDAPPKRRRLRTPSPAARQARRHEWSRMRAFELPDRHDAVS</sequence>
<dbReference type="Proteomes" id="UP000289372">
    <property type="component" value="Unassembled WGS sequence"/>
</dbReference>
<name>A0AAQ0YRZ3_XANPE</name>
<evidence type="ECO:0000256" key="1">
    <source>
        <dbReference type="SAM" id="MobiDB-lite"/>
    </source>
</evidence>
<gene>
    <name evidence="2" type="ORF">DB769_03465</name>
</gene>
<organism evidence="2 3">
    <name type="scientific">Xanthomonas perforans</name>
    <dbReference type="NCBI Taxonomy" id="442694"/>
    <lineage>
        <taxon>Bacteria</taxon>
        <taxon>Pseudomonadati</taxon>
        <taxon>Pseudomonadota</taxon>
        <taxon>Gammaproteobacteria</taxon>
        <taxon>Lysobacterales</taxon>
        <taxon>Lysobacteraceae</taxon>
        <taxon>Xanthomonas</taxon>
    </lineage>
</organism>
<reference evidence="2 3" key="1">
    <citation type="submission" date="2018-02" db="EMBL/GenBank/DDBJ databases">
        <title>Characterization of Xanthomonas diversity in transplant houses and field plants.</title>
        <authorList>
            <person name="Abrahamian P."/>
            <person name="Timilsina S."/>
            <person name="Minsavage G.V."/>
            <person name="Goss E.M."/>
            <person name="Jones J.B."/>
            <person name="Vallad G.E."/>
        </authorList>
    </citation>
    <scope>NUCLEOTIDE SEQUENCE [LARGE SCALE GENOMIC DNA]</scope>
    <source>
        <strain evidence="2 3">GEV2132</strain>
    </source>
</reference>
<dbReference type="AlphaFoldDB" id="A0AAQ0YRZ3"/>
<feature type="region of interest" description="Disordered" evidence="1">
    <location>
        <begin position="21"/>
        <end position="118"/>
    </location>
</feature>
<evidence type="ECO:0000313" key="2">
    <source>
        <dbReference type="EMBL" id="RXD56497.1"/>
    </source>
</evidence>
<feature type="compositionally biased region" description="Basic and acidic residues" evidence="1">
    <location>
        <begin position="99"/>
        <end position="118"/>
    </location>
</feature>
<evidence type="ECO:0000313" key="3">
    <source>
        <dbReference type="Proteomes" id="UP000289372"/>
    </source>
</evidence>
<comment type="caution">
    <text evidence="2">The sequence shown here is derived from an EMBL/GenBank/DDBJ whole genome shotgun (WGS) entry which is preliminary data.</text>
</comment>
<accession>A0AAQ0YRZ3</accession>
<protein>
    <submittedName>
        <fullName evidence="2">Uncharacterized protein</fullName>
    </submittedName>
</protein>
<dbReference type="EMBL" id="PUUL01000017">
    <property type="protein sequence ID" value="RXD56497.1"/>
    <property type="molecule type" value="Genomic_DNA"/>
</dbReference>
<feature type="compositionally biased region" description="Polar residues" evidence="1">
    <location>
        <begin position="47"/>
        <end position="59"/>
    </location>
</feature>